<organism evidence="1 2">
    <name type="scientific">Bigelowiella natans</name>
    <name type="common">Pedinomonas minutissima</name>
    <name type="synonym">Chlorarachnion sp. (strain CCMP621)</name>
    <dbReference type="NCBI Taxonomy" id="227086"/>
    <lineage>
        <taxon>Eukaryota</taxon>
        <taxon>Sar</taxon>
        <taxon>Rhizaria</taxon>
        <taxon>Cercozoa</taxon>
        <taxon>Chlorarachniophyceae</taxon>
        <taxon>Bigelowiella</taxon>
    </lineage>
</organism>
<evidence type="ECO:0000313" key="2">
    <source>
        <dbReference type="Proteomes" id="UP000243425"/>
    </source>
</evidence>
<proteinExistence type="predicted"/>
<keyword evidence="1" id="KW-0542">Nucleomorph</keyword>
<geneLocation type="nucleomorph" evidence="1"/>
<dbReference type="AlphaFoldDB" id="Q3LVX8"/>
<evidence type="ECO:0000313" key="1">
    <source>
        <dbReference type="EMBL" id="ABA27388.1"/>
    </source>
</evidence>
<protein>
    <submittedName>
        <fullName evidence="1">Uncharacterized protein</fullName>
    </submittedName>
</protein>
<accession>Q3LVX8</accession>
<dbReference type="RefSeq" id="XP_001713000.1">
    <property type="nucleotide sequence ID" value="XM_001712948.1"/>
</dbReference>
<dbReference type="GeneID" id="5788295"/>
<sequence length="1031" mass="123567">MKLKYSNLLNIIKRNNKEKNINMISYKQFKNNSFHLSSLSILKNKNYIDTTSKNHTFTNKSIKNALTLKKLKSLPVLSSRDKITIDIYSIKCNFKFDNSIKNQYVASESIKSSLLKSNIFDILNIINCSNIRYEIYYFLGCFFDLYKHYFSIESTLNKIPLSYSLYKRYLMMQNFLSNTITENPLQQDRNSKKESHIYAKFFKKSDTIISMNVKYETDIVSRSGLFNSLFHLKDDYTLRFNFAKSNKNIHLKKLNESHIDSISFIKKFGSRLPILGILRPKAFTSFNYLDTALILYLFESNYYSPKLTLLSKPHEYTDTQFYDTRDRTKEDYVLRQYTKKISFDNHLTDSLVKEIDRSQGEIDPFSLDFSYGITKLGQIDQYYIQNSHTANNHFKNTFCFNNLIQRFNVRIRNISKHRLSKNKLNDFTYMKSNENIFNDRLSNPEFHSISFHLKTNWFLKRIPIKKTYLNFHKKYDILEKKIVKKKSLKNSIKSDKKIHSSSFLTRLLFNLINKEISSFSYNKKENSGFMKTNQRFVSFYHVKLYNPIFLYYKNLLLHTFDKKWRCILYNYVICIFYSFVLISDYKKTKLFNELKKQCVHAKNSNTAYYLEYSPKLYELYYLSTLLNNKPYINTSIQFVSLINTSTPYSFLNQYTENKQKKLKYLNLKLSDHTSIVYKALNKTNMSHIMEKNLNYNYCLFKINKFSPDHKISSDISNLENVKNRVFKEFYQNSDNQKYYNFSDMKVHENIYDEIPDKIEDNYRDNLTFYSNNDLSYLYFNKINLLKYTTKKDTGIFYEKFLMTKNYQIKYFLKNPMSINILFKEKQTLNYSSISKPNHHLSQIEEKFSRNIIKIGQNFLLTSNQRLKNTLGFKLNSIKDLNLIEILIQNLIYNIHKNSEIKLNMIHDNSMFNFPIRSFVETSMIKKYEFYEFINSEKAKYKFNEKDNTWVGFSCITKNDLSIKIDLDDDFYANNCNRKRVIENYIKICLRFLSYILDDVHKYEILGRYNKFTQKIYLLKIARRSHLIFEKE</sequence>
<name>Q3LVX8_BIGNA</name>
<dbReference type="EMBL" id="DQ158858">
    <property type="protein sequence ID" value="ABA27388.1"/>
    <property type="molecule type" value="Genomic_DNA"/>
</dbReference>
<reference evidence="1 2" key="1">
    <citation type="journal article" date="2006" name="Proc. Natl. Acad. Sci. U.S.A.">
        <title>Complete nucleotide sequence of the chlorarachniophyte nucleomorph: nature's smallest nucleus.</title>
        <authorList>
            <person name="Gilson P.R."/>
            <person name="Su V."/>
            <person name="Slamovits C.H."/>
            <person name="Reith M.E."/>
            <person name="Keeling P.J."/>
            <person name="McFadden G.I."/>
        </authorList>
    </citation>
    <scope>NUCLEOTIDE SEQUENCE [LARGE SCALE GENOMIC DNA]</scope>
    <source>
        <strain evidence="2">CCMP621</strain>
    </source>
</reference>
<dbReference type="Proteomes" id="UP000243425">
    <property type="component" value="Nucleomorph 3"/>
</dbReference>